<dbReference type="RefSeq" id="WP_037429632.1">
    <property type="nucleotide sequence ID" value="NZ_AP026732.1"/>
</dbReference>
<sequence length="102" mass="11666">MKRVILSTILVLISSKVWAVTGNPQVEQDFKCYVTFNNNAEIAFYRWKMSEMPLRMASLVGTLRHHSNDGKKSYINAVEECVELNASFNSLKAQELDKLTPR</sequence>
<reference evidence="2" key="1">
    <citation type="submission" date="2023-05" db="EMBL/GenBank/DDBJ databases">
        <title>Colonisation of extended spectrum b-lactamase- and carbapenemase-producing bacteria on hospital surfaces from low- and middle-income countries.</title>
        <authorList>
            <person name="Nieto-Rosado M."/>
            <person name="Sands K."/>
            <person name="Iregbu K."/>
            <person name="Zahra R."/>
            <person name="Mazarati J.B."/>
            <person name="Mehtar S."/>
            <person name="Barnards-Group B."/>
            <person name="Walsh T.R."/>
        </authorList>
    </citation>
    <scope>NUCLEOTIDE SEQUENCE</scope>
    <source>
        <strain evidence="2">PP-E493</strain>
    </source>
</reference>
<proteinExistence type="predicted"/>
<organism evidence="2 3">
    <name type="scientific">Shewanella xiamenensis</name>
    <dbReference type="NCBI Taxonomy" id="332186"/>
    <lineage>
        <taxon>Bacteria</taxon>
        <taxon>Pseudomonadati</taxon>
        <taxon>Pseudomonadota</taxon>
        <taxon>Gammaproteobacteria</taxon>
        <taxon>Alteromonadales</taxon>
        <taxon>Shewanellaceae</taxon>
        <taxon>Shewanella</taxon>
    </lineage>
</organism>
<gene>
    <name evidence="2" type="ORF">QM089_13675</name>
</gene>
<evidence type="ECO:0000313" key="2">
    <source>
        <dbReference type="EMBL" id="MDV5391267.1"/>
    </source>
</evidence>
<dbReference type="AlphaFoldDB" id="A0AAE4TLF9"/>
<feature type="chain" id="PRO_5041968833" evidence="1">
    <location>
        <begin position="20"/>
        <end position="102"/>
    </location>
</feature>
<dbReference type="EMBL" id="JASGOQ010000001">
    <property type="protein sequence ID" value="MDV5391267.1"/>
    <property type="molecule type" value="Genomic_DNA"/>
</dbReference>
<dbReference type="InterPro" id="IPR049848">
    <property type="entry name" value="TapY2-like"/>
</dbReference>
<feature type="signal peptide" evidence="1">
    <location>
        <begin position="1"/>
        <end position="19"/>
    </location>
</feature>
<dbReference type="Proteomes" id="UP001187859">
    <property type="component" value="Unassembled WGS sequence"/>
</dbReference>
<dbReference type="NCBIfam" id="NF038109">
    <property type="entry name" value="tapY2_fam"/>
    <property type="match status" value="1"/>
</dbReference>
<accession>A0AAE4TLF9</accession>
<evidence type="ECO:0000256" key="1">
    <source>
        <dbReference type="SAM" id="SignalP"/>
    </source>
</evidence>
<name>A0AAE4TLF9_9GAMM</name>
<evidence type="ECO:0000313" key="3">
    <source>
        <dbReference type="Proteomes" id="UP001187859"/>
    </source>
</evidence>
<protein>
    <submittedName>
        <fullName evidence="2">TapY2 family type IVa secretion system protein</fullName>
    </submittedName>
</protein>
<comment type="caution">
    <text evidence="2">The sequence shown here is derived from an EMBL/GenBank/DDBJ whole genome shotgun (WGS) entry which is preliminary data.</text>
</comment>
<keyword evidence="1" id="KW-0732">Signal</keyword>